<dbReference type="EMBL" id="JAPQKL010000005">
    <property type="protein sequence ID" value="KAJ5130551.1"/>
    <property type="molecule type" value="Genomic_DNA"/>
</dbReference>
<dbReference type="AlphaFoldDB" id="A0A9W9L0X3"/>
<evidence type="ECO:0000313" key="2">
    <source>
        <dbReference type="Proteomes" id="UP001149079"/>
    </source>
</evidence>
<evidence type="ECO:0000313" key="1">
    <source>
        <dbReference type="EMBL" id="KAJ5130551.1"/>
    </source>
</evidence>
<sequence length="211" mass="23628">MCITDDGSGEDWPISLQYLQVGGRPDIQKMPSFRWPQNIRRLDLCGLSLTAEVLENILINEQLHATITRLCIHSSNRVAELWDSAILGELFMLDALEIPVDLFYRLLLHPAFDTSVLPIPIRQLDLLAPCDMEFAMIMGTEIVPEGICGALELTLSLVCSLGISRDCLGIIPKSKHAEIDKLVWKNIDRCPEIELETIFELGVYVINPPAC</sequence>
<organism evidence="1 2">
    <name type="scientific">Penicillium bovifimosum</name>
    <dbReference type="NCBI Taxonomy" id="126998"/>
    <lineage>
        <taxon>Eukaryota</taxon>
        <taxon>Fungi</taxon>
        <taxon>Dikarya</taxon>
        <taxon>Ascomycota</taxon>
        <taxon>Pezizomycotina</taxon>
        <taxon>Eurotiomycetes</taxon>
        <taxon>Eurotiomycetidae</taxon>
        <taxon>Eurotiales</taxon>
        <taxon>Aspergillaceae</taxon>
        <taxon>Penicillium</taxon>
    </lineage>
</organism>
<accession>A0A9W9L0X3</accession>
<dbReference type="Proteomes" id="UP001149079">
    <property type="component" value="Unassembled WGS sequence"/>
</dbReference>
<gene>
    <name evidence="1" type="ORF">N7515_006590</name>
</gene>
<keyword evidence="2" id="KW-1185">Reference proteome</keyword>
<dbReference type="OrthoDB" id="2125396at2759"/>
<name>A0A9W9L0X3_9EURO</name>
<reference evidence="1" key="1">
    <citation type="submission" date="2022-11" db="EMBL/GenBank/DDBJ databases">
        <authorList>
            <person name="Petersen C."/>
        </authorList>
    </citation>
    <scope>NUCLEOTIDE SEQUENCE</scope>
    <source>
        <strain evidence="1">IBT 22155</strain>
    </source>
</reference>
<comment type="caution">
    <text evidence="1">The sequence shown here is derived from an EMBL/GenBank/DDBJ whole genome shotgun (WGS) entry which is preliminary data.</text>
</comment>
<reference evidence="1" key="2">
    <citation type="journal article" date="2023" name="IMA Fungus">
        <title>Comparative genomic study of the Penicillium genus elucidates a diverse pangenome and 15 lateral gene transfer events.</title>
        <authorList>
            <person name="Petersen C."/>
            <person name="Sorensen T."/>
            <person name="Nielsen M.R."/>
            <person name="Sondergaard T.E."/>
            <person name="Sorensen J.L."/>
            <person name="Fitzpatrick D.A."/>
            <person name="Frisvad J.C."/>
            <person name="Nielsen K.L."/>
        </authorList>
    </citation>
    <scope>NUCLEOTIDE SEQUENCE</scope>
    <source>
        <strain evidence="1">IBT 22155</strain>
    </source>
</reference>
<proteinExistence type="predicted"/>
<protein>
    <submittedName>
        <fullName evidence="1">Uncharacterized protein</fullName>
    </submittedName>
</protein>
<dbReference type="RefSeq" id="XP_056520930.1">
    <property type="nucleotide sequence ID" value="XM_056667334.1"/>
</dbReference>
<dbReference type="GeneID" id="81406504"/>